<sequence>MVKIAPYGTWASPISPADAAAAGGGLQWVDLHDGQVWWAESLPEQGGRVALSRVDADGRVRQVLGAPWNVRNRVHEYGGRPWTVVRTGAGDQVAFTHWDDQRVYLVAADDPAAEPVPISPEPAVRHGYRYADLMPGPDGQVWCVRERVTGPARTDVRRELVALPCSGAAAVDEDAVLVLTASHHFMTGPKISPDGRHAAWIGWNHPAMPWDGTELCVAEIGEGGVFGPHRVVAGGAREAVCQVEWDGPESLLALTDPDGWWNLYRVGLDGSARNLAPCQEELGGPMWKLGNRWFASLGQGRHVVLRAGRLAVLDEASATVTDVAVDLPVWQANLAVADGVVVGAASGPTTEAAVVRLDLATGELTALTGQPAHLPDPAYLPLPQERWFSGPDGEAIPAYVYPPHNPDFAAPEGELPPYVVHVHGGPTGRWSAVLDVDVAFFTSRGIGVVAVNYGGSTGYGRAFRERLREQWGVVDVRDCAAVAEALAAEGSADPRRLAVRGGSAGGWTSAASMTSVRTYRCGTIMYPILDLAGWTGAGGETHDFESRYVEGLVGVLPQAAARYQERSPAHRVDQLAGPVLLLQGLEDEICPPEQADRFVAALAGRGIPHAYLTFEGEQHGFRRAETIQAALAAELSFYGQVLGFEPADVPRLELRR</sequence>
<dbReference type="PANTHER" id="PTHR43056:SF5">
    <property type="entry name" value="PEPTIDASE S9 PROLYL OLIGOPEPTIDASE CATALYTIC DOMAIN-CONTAINING PROTEIN"/>
    <property type="match status" value="1"/>
</dbReference>
<evidence type="ECO:0000313" key="3">
    <source>
        <dbReference type="Proteomes" id="UP001206128"/>
    </source>
</evidence>
<dbReference type="GO" id="GO:0004177">
    <property type="term" value="F:aminopeptidase activity"/>
    <property type="evidence" value="ECO:0007669"/>
    <property type="project" value="UniProtKB-KW"/>
</dbReference>
<evidence type="ECO:0000313" key="2">
    <source>
        <dbReference type="EMBL" id="MCP2167566.1"/>
    </source>
</evidence>
<feature type="domain" description="Peptidase S9 prolyl oligopeptidase catalytic" evidence="1">
    <location>
        <begin position="437"/>
        <end position="643"/>
    </location>
</feature>
<dbReference type="PANTHER" id="PTHR43056">
    <property type="entry name" value="PEPTIDASE S9 PROLYL OLIGOPEPTIDASE"/>
    <property type="match status" value="1"/>
</dbReference>
<dbReference type="SUPFAM" id="SSF53474">
    <property type="entry name" value="alpha/beta-Hydrolases"/>
    <property type="match status" value="1"/>
</dbReference>
<keyword evidence="3" id="KW-1185">Reference proteome</keyword>
<dbReference type="EMBL" id="JAMTCK010000010">
    <property type="protein sequence ID" value="MCP2167566.1"/>
    <property type="molecule type" value="Genomic_DNA"/>
</dbReference>
<dbReference type="InterPro" id="IPR001375">
    <property type="entry name" value="Peptidase_S9_cat"/>
</dbReference>
<comment type="caution">
    <text evidence="2">The sequence shown here is derived from an EMBL/GenBank/DDBJ whole genome shotgun (WGS) entry which is preliminary data.</text>
</comment>
<accession>A0AAE3GG23</accession>
<keyword evidence="2" id="KW-0031">Aminopeptidase</keyword>
<dbReference type="GO" id="GO:0006508">
    <property type="term" value="P:proteolysis"/>
    <property type="evidence" value="ECO:0007669"/>
    <property type="project" value="InterPro"/>
</dbReference>
<dbReference type="InterPro" id="IPR029058">
    <property type="entry name" value="AB_hydrolase_fold"/>
</dbReference>
<dbReference type="Pfam" id="PF00326">
    <property type="entry name" value="Peptidase_S9"/>
    <property type="match status" value="1"/>
</dbReference>
<evidence type="ECO:0000259" key="1">
    <source>
        <dbReference type="Pfam" id="PF00326"/>
    </source>
</evidence>
<keyword evidence="2" id="KW-0645">Protease</keyword>
<keyword evidence="2" id="KW-0378">Hydrolase</keyword>
<name>A0AAE3GG23_9PSEU</name>
<dbReference type="SUPFAM" id="SSF82171">
    <property type="entry name" value="DPP6 N-terminal domain-like"/>
    <property type="match status" value="1"/>
</dbReference>
<dbReference type="Gene3D" id="3.40.50.1820">
    <property type="entry name" value="alpha/beta hydrolase"/>
    <property type="match status" value="1"/>
</dbReference>
<reference evidence="2" key="1">
    <citation type="submission" date="2022-06" db="EMBL/GenBank/DDBJ databases">
        <title>Genomic Encyclopedia of Archaeal and Bacterial Type Strains, Phase II (KMG-II): from individual species to whole genera.</title>
        <authorList>
            <person name="Goeker M."/>
        </authorList>
    </citation>
    <scope>NUCLEOTIDE SEQUENCE</scope>
    <source>
        <strain evidence="2">DSM 43935</strain>
    </source>
</reference>
<dbReference type="RefSeq" id="WP_253774567.1">
    <property type="nucleotide sequence ID" value="NZ_JAMTCK010000010.1"/>
</dbReference>
<dbReference type="GO" id="GO:0008236">
    <property type="term" value="F:serine-type peptidase activity"/>
    <property type="evidence" value="ECO:0007669"/>
    <property type="project" value="InterPro"/>
</dbReference>
<gene>
    <name evidence="2" type="ORF">LX83_004439</name>
</gene>
<dbReference type="InterPro" id="IPR050585">
    <property type="entry name" value="Xaa-Pro_dipeptidyl-ppase/CocE"/>
</dbReference>
<organism evidence="2 3">
    <name type="scientific">Goodfellowiella coeruleoviolacea</name>
    <dbReference type="NCBI Taxonomy" id="334858"/>
    <lineage>
        <taxon>Bacteria</taxon>
        <taxon>Bacillati</taxon>
        <taxon>Actinomycetota</taxon>
        <taxon>Actinomycetes</taxon>
        <taxon>Pseudonocardiales</taxon>
        <taxon>Pseudonocardiaceae</taxon>
        <taxon>Goodfellowiella</taxon>
    </lineage>
</organism>
<proteinExistence type="predicted"/>
<dbReference type="AlphaFoldDB" id="A0AAE3GG23"/>
<protein>
    <submittedName>
        <fullName evidence="2">Dipeptidyl aminopeptidase/acylaminoacyl peptidase</fullName>
    </submittedName>
</protein>
<dbReference type="Proteomes" id="UP001206128">
    <property type="component" value="Unassembled WGS sequence"/>
</dbReference>